<protein>
    <recommendedName>
        <fullName evidence="2">DUF7791 domain-containing protein</fullName>
    </recommendedName>
</protein>
<gene>
    <name evidence="3" type="ORF">AJ80_04687</name>
</gene>
<dbReference type="Pfam" id="PF25053">
    <property type="entry name" value="DUF7791"/>
    <property type="match status" value="1"/>
</dbReference>
<dbReference type="PANTHER" id="PTHR10039">
    <property type="entry name" value="AMELOGENIN"/>
    <property type="match status" value="1"/>
</dbReference>
<dbReference type="Proteomes" id="UP000224634">
    <property type="component" value="Unassembled WGS sequence"/>
</dbReference>
<feature type="domain" description="DUF7791" evidence="2">
    <location>
        <begin position="473"/>
        <end position="604"/>
    </location>
</feature>
<dbReference type="SUPFAM" id="SSF52540">
    <property type="entry name" value="P-loop containing nucleoside triphosphate hydrolases"/>
    <property type="match status" value="1"/>
</dbReference>
<reference evidence="3 4" key="1">
    <citation type="submission" date="2017-10" db="EMBL/GenBank/DDBJ databases">
        <title>Comparative genomics in systemic dimorphic fungi from Ajellomycetaceae.</title>
        <authorList>
            <person name="Munoz J.F."/>
            <person name="Mcewen J.G."/>
            <person name="Clay O.K."/>
            <person name="Cuomo C.A."/>
        </authorList>
    </citation>
    <scope>NUCLEOTIDE SEQUENCE [LARGE SCALE GENOMIC DNA]</scope>
    <source>
        <strain evidence="3 4">UAMH7299</strain>
    </source>
</reference>
<evidence type="ECO:0000313" key="3">
    <source>
        <dbReference type="EMBL" id="PGH17864.1"/>
    </source>
</evidence>
<keyword evidence="1" id="KW-0175">Coiled coil</keyword>
<dbReference type="PANTHER" id="PTHR10039:SF5">
    <property type="entry name" value="NACHT DOMAIN-CONTAINING PROTEIN"/>
    <property type="match status" value="1"/>
</dbReference>
<evidence type="ECO:0000259" key="2">
    <source>
        <dbReference type="Pfam" id="PF25053"/>
    </source>
</evidence>
<evidence type="ECO:0000313" key="4">
    <source>
        <dbReference type="Proteomes" id="UP000224634"/>
    </source>
</evidence>
<organism evidence="3 4">
    <name type="scientific">Polytolypa hystricis (strain UAMH7299)</name>
    <dbReference type="NCBI Taxonomy" id="1447883"/>
    <lineage>
        <taxon>Eukaryota</taxon>
        <taxon>Fungi</taxon>
        <taxon>Dikarya</taxon>
        <taxon>Ascomycota</taxon>
        <taxon>Pezizomycotina</taxon>
        <taxon>Eurotiomycetes</taxon>
        <taxon>Eurotiomycetidae</taxon>
        <taxon>Onygenales</taxon>
        <taxon>Onygenales incertae sedis</taxon>
        <taxon>Polytolypa</taxon>
    </lineage>
</organism>
<dbReference type="AlphaFoldDB" id="A0A2B7Y1B9"/>
<evidence type="ECO:0000256" key="1">
    <source>
        <dbReference type="SAM" id="Coils"/>
    </source>
</evidence>
<keyword evidence="4" id="KW-1185">Reference proteome</keyword>
<name>A0A2B7Y1B9_POLH7</name>
<dbReference type="EMBL" id="PDNA01000061">
    <property type="protein sequence ID" value="PGH17864.1"/>
    <property type="molecule type" value="Genomic_DNA"/>
</dbReference>
<feature type="coiled-coil region" evidence="1">
    <location>
        <begin position="181"/>
        <end position="215"/>
    </location>
</feature>
<comment type="caution">
    <text evidence="3">The sequence shown here is derived from an EMBL/GenBank/DDBJ whole genome shotgun (WGS) entry which is preliminary data.</text>
</comment>
<feature type="coiled-coil region" evidence="1">
    <location>
        <begin position="75"/>
        <end position="135"/>
    </location>
</feature>
<proteinExistence type="predicted"/>
<dbReference type="InterPro" id="IPR027417">
    <property type="entry name" value="P-loop_NTPase"/>
</dbReference>
<accession>A0A2B7Y1B9</accession>
<dbReference type="STRING" id="1447883.A0A2B7Y1B9"/>
<sequence>MAELAALGLACNIIQFIDFGLKLFHDGREIYGSAHGNTAEYFELKEVAQDLATFTNQLHSNNVKFTSSVPAEKSLQGLARKCEELAIELVNLLQELQVKPGRSRKWSSFKQALKRVQKEKEIQNLEDRLRRFREEISVRLLDILNNKQSSALRALSNLSDQNRRLNANTTQRLDEIKLLVLQQANNAKANQSAELRGLGNDIRALIEEKNRVESQQRVLRSLHFETIRETFKSAHKDTFQWVFKDDKINFNKWLWSGNGIYWIRGKAGSEKSTLMKYLPDHENTITALKGWAGNSDLITLLYQIFKQCPDLIEQRSIANCSSNVEVLFFIDGLDEYVGDHTQLTETLKQMVHSPSIKICASSRPWNEFRDAFKGSDKTLKLEDFTKQDIEYYVEDKLRANQKFRDLQSRDPKCKEIVDEIVNKAQGVFLWVFLVVGLLLKGLIDGDEVSDMQERLRYIPSDLEEYFKRIIRNIPEFYREEAIQCFEIATISMEPLPLLAYWFLRKPAGCNQVARIQRLPDEDVEFISKKTKVRLNARCKDLLEVYTLNDSPPFLKYKVDFLHRAVRDFFLETDTMERLKKESRVHFDAPLSLCRVLLSLSKATPINGNLPRADDNHFLIFLSFASQLMGQAREIESYSLEPIHDRLVYLHTLLDELDRVASERSREGEPHWTNFGKDNRVWMVEEYGQKSLLALAIQFHLFYYVESKLEQTDWQAKRGRPLLDYALVSYAFTPTGTCATLTIKRIVRLLLEKGTDPNQPIYICDNNSVWVSFLLCCGGSTVTNEYISPRDLKALYGPKELSEVIEILLRHGADPNVQVPLREAPGASRSENFITVERALRGSLEGSEFILVEELLAEMRQSRSVITVAWTKARGFVNYMLAYS</sequence>
<dbReference type="OrthoDB" id="4183771at2759"/>
<dbReference type="InterPro" id="IPR056693">
    <property type="entry name" value="DUF7791"/>
</dbReference>